<evidence type="ECO:0000256" key="1">
    <source>
        <dbReference type="ARBA" id="ARBA00022729"/>
    </source>
</evidence>
<evidence type="ECO:0000259" key="5">
    <source>
        <dbReference type="Pfam" id="PF24568"/>
    </source>
</evidence>
<feature type="coiled-coil region" evidence="2">
    <location>
        <begin position="180"/>
        <end position="228"/>
    </location>
</feature>
<dbReference type="Gene3D" id="2.70.70.10">
    <property type="entry name" value="Glucose Permease (Domain IIA)"/>
    <property type="match status" value="1"/>
</dbReference>
<keyword evidence="2" id="KW-0175">Coiled coil</keyword>
<feature type="signal peptide" evidence="3">
    <location>
        <begin position="1"/>
        <end position="25"/>
    </location>
</feature>
<evidence type="ECO:0000256" key="3">
    <source>
        <dbReference type="SAM" id="SignalP"/>
    </source>
</evidence>
<dbReference type="PANTHER" id="PTHR21666:SF286">
    <property type="entry name" value="LIPOPROTEIN NLPD"/>
    <property type="match status" value="1"/>
</dbReference>
<evidence type="ECO:0000259" key="4">
    <source>
        <dbReference type="Pfam" id="PF01551"/>
    </source>
</evidence>
<keyword evidence="7" id="KW-1185">Reference proteome</keyword>
<proteinExistence type="predicted"/>
<name>A0A1G6ICJ8_9FIRM</name>
<dbReference type="Proteomes" id="UP000198943">
    <property type="component" value="Unassembled WGS sequence"/>
</dbReference>
<feature type="chain" id="PRO_5011443327" evidence="3">
    <location>
        <begin position="26"/>
        <end position="378"/>
    </location>
</feature>
<sequence>MKSRNVFTVLLAVWLFLLNMLPALAATEMEKQQKELDKAQHNVQVAEENKDKAKLKVAAAKESLGEIVAKLSRLQQDIDKLQKKADALQKDIDENTAVLSKKKEEMEGRMQIYRRRLRDIYENGQINYLEVLLGAKDFGDFASRMYLLQKIIRSDLDLIAIVEKEAAEIQRRQDLLDSQMAEIKKDKAALVQKRNDAESMREQRAQKLYKAEEEKRKSEAEYDRLLAISDNIKSMLQGLETASVMPSGGGNGSFVWPCSGTITSYYGWRVHPIFGTRKYHSGMDIGVDYGTPIHAAAAGVVVYSGWMGGYGYAVMIDHGGGLVTIYGHNSSLSVSEGQRVSQGQVIALAGSTGYSTGPHCHFEVRLHGEVTEPLNYLP</sequence>
<dbReference type="AlphaFoldDB" id="A0A1G6ICJ8"/>
<gene>
    <name evidence="6" type="ORF">SAMN04487864_1025</name>
</gene>
<dbReference type="Gene3D" id="6.10.250.3150">
    <property type="match status" value="1"/>
</dbReference>
<dbReference type="GO" id="GO:0004222">
    <property type="term" value="F:metalloendopeptidase activity"/>
    <property type="evidence" value="ECO:0007669"/>
    <property type="project" value="TreeGrafter"/>
</dbReference>
<evidence type="ECO:0000313" key="7">
    <source>
        <dbReference type="Proteomes" id="UP000198943"/>
    </source>
</evidence>
<dbReference type="InterPro" id="IPR050570">
    <property type="entry name" value="Cell_wall_metabolism_enzyme"/>
</dbReference>
<dbReference type="Pfam" id="PF01551">
    <property type="entry name" value="Peptidase_M23"/>
    <property type="match status" value="1"/>
</dbReference>
<dbReference type="OrthoDB" id="9809488at2"/>
<keyword evidence="6" id="KW-0378">Hydrolase</keyword>
<reference evidence="7" key="1">
    <citation type="submission" date="2016-10" db="EMBL/GenBank/DDBJ databases">
        <authorList>
            <person name="Varghese N."/>
            <person name="Submissions S."/>
        </authorList>
    </citation>
    <scope>NUCLEOTIDE SEQUENCE [LARGE SCALE GENOMIC DNA]</scope>
    <source>
        <strain evidence="7">DSM 11005</strain>
    </source>
</reference>
<evidence type="ECO:0000256" key="2">
    <source>
        <dbReference type="SAM" id="Coils"/>
    </source>
</evidence>
<feature type="domain" description="Peptidoglycan hydrolase PcsB coiled-coil" evidence="5">
    <location>
        <begin position="101"/>
        <end position="170"/>
    </location>
</feature>
<dbReference type="InterPro" id="IPR016047">
    <property type="entry name" value="M23ase_b-sheet_dom"/>
</dbReference>
<dbReference type="PANTHER" id="PTHR21666">
    <property type="entry name" value="PEPTIDASE-RELATED"/>
    <property type="match status" value="1"/>
</dbReference>
<evidence type="ECO:0000313" key="6">
    <source>
        <dbReference type="EMBL" id="SDC04221.1"/>
    </source>
</evidence>
<dbReference type="RefSeq" id="WP_093729192.1">
    <property type="nucleotide sequence ID" value="NZ_FMYW01000002.1"/>
</dbReference>
<dbReference type="InterPro" id="IPR011055">
    <property type="entry name" value="Dup_hybrid_motif"/>
</dbReference>
<dbReference type="SUPFAM" id="SSF51261">
    <property type="entry name" value="Duplicated hybrid motif"/>
    <property type="match status" value="1"/>
</dbReference>
<dbReference type="Pfam" id="PF24568">
    <property type="entry name" value="CC_PcsB"/>
    <property type="match status" value="1"/>
</dbReference>
<protein>
    <submittedName>
        <fullName evidence="6">Murein DD-endopeptidase MepM and murein hydrolase activator NlpD, contain LysM domain</fullName>
    </submittedName>
</protein>
<dbReference type="EMBL" id="FMYW01000002">
    <property type="protein sequence ID" value="SDC04221.1"/>
    <property type="molecule type" value="Genomic_DNA"/>
</dbReference>
<dbReference type="CDD" id="cd12797">
    <property type="entry name" value="M23_peptidase"/>
    <property type="match status" value="1"/>
</dbReference>
<feature type="domain" description="M23ase beta-sheet core" evidence="4">
    <location>
        <begin position="279"/>
        <end position="372"/>
    </location>
</feature>
<accession>A0A1G6ICJ8</accession>
<organism evidence="6 7">
    <name type="scientific">Succiniclasticum ruminis</name>
    <dbReference type="NCBI Taxonomy" id="40841"/>
    <lineage>
        <taxon>Bacteria</taxon>
        <taxon>Bacillati</taxon>
        <taxon>Bacillota</taxon>
        <taxon>Negativicutes</taxon>
        <taxon>Acidaminococcales</taxon>
        <taxon>Acidaminococcaceae</taxon>
        <taxon>Succiniclasticum</taxon>
    </lineage>
</organism>
<feature type="coiled-coil region" evidence="2">
    <location>
        <begin position="29"/>
        <end position="123"/>
    </location>
</feature>
<dbReference type="InterPro" id="IPR057309">
    <property type="entry name" value="PcsB_CC"/>
</dbReference>
<keyword evidence="1 3" id="KW-0732">Signal</keyword>